<dbReference type="InterPro" id="IPR036388">
    <property type="entry name" value="WH-like_DNA-bd_sf"/>
</dbReference>
<dbReference type="AlphaFoldDB" id="A0A1M6ZZZ6"/>
<sequence>MVFTRITIDPAVCTGKPCIRGLRFPVARLLGLMAAGEARETILRSYPYIESEDIDEALRYAAFLAEDETVELSPSVPAK</sequence>
<dbReference type="InterPro" id="IPR009057">
    <property type="entry name" value="Homeodomain-like_sf"/>
</dbReference>
<name>A0A1M6ZZZ6_9BRAD</name>
<organism evidence="1 2">
    <name type="scientific">Bradyrhizobium lablabi</name>
    <dbReference type="NCBI Taxonomy" id="722472"/>
    <lineage>
        <taxon>Bacteria</taxon>
        <taxon>Pseudomonadati</taxon>
        <taxon>Pseudomonadota</taxon>
        <taxon>Alphaproteobacteria</taxon>
        <taxon>Hyphomicrobiales</taxon>
        <taxon>Nitrobacteraceae</taxon>
        <taxon>Bradyrhizobium</taxon>
    </lineage>
</organism>
<dbReference type="InterPro" id="IPR007367">
    <property type="entry name" value="DUF433"/>
</dbReference>
<proteinExistence type="predicted"/>
<dbReference type="EMBL" id="FNTI01000001">
    <property type="protein sequence ID" value="SED32754.1"/>
    <property type="molecule type" value="Genomic_DNA"/>
</dbReference>
<evidence type="ECO:0000313" key="2">
    <source>
        <dbReference type="Proteomes" id="UP000183208"/>
    </source>
</evidence>
<accession>A0A1M6ZZZ6</accession>
<dbReference type="Pfam" id="PF04255">
    <property type="entry name" value="DUF433"/>
    <property type="match status" value="1"/>
</dbReference>
<dbReference type="Gene3D" id="1.10.10.10">
    <property type="entry name" value="Winged helix-like DNA-binding domain superfamily/Winged helix DNA-binding domain"/>
    <property type="match status" value="1"/>
</dbReference>
<dbReference type="SUPFAM" id="SSF46689">
    <property type="entry name" value="Homeodomain-like"/>
    <property type="match status" value="1"/>
</dbReference>
<evidence type="ECO:0000313" key="1">
    <source>
        <dbReference type="EMBL" id="SED32754.1"/>
    </source>
</evidence>
<dbReference type="PANTHER" id="PTHR34849:SF3">
    <property type="entry name" value="SSR2962 PROTEIN"/>
    <property type="match status" value="1"/>
</dbReference>
<dbReference type="RefSeq" id="WP_074821920.1">
    <property type="nucleotide sequence ID" value="NZ_FNTI01000001.1"/>
</dbReference>
<dbReference type="PANTHER" id="PTHR34849">
    <property type="entry name" value="SSL5025 PROTEIN"/>
    <property type="match status" value="1"/>
</dbReference>
<reference evidence="1 2" key="1">
    <citation type="submission" date="2016-10" db="EMBL/GenBank/DDBJ databases">
        <authorList>
            <person name="de Groot N.N."/>
        </authorList>
    </citation>
    <scope>NUCLEOTIDE SEQUENCE [LARGE SCALE GENOMIC DNA]</scope>
    <source>
        <strain evidence="1 2">GAS522</strain>
    </source>
</reference>
<dbReference type="OrthoDB" id="200074at2"/>
<protein>
    <submittedName>
        <fullName evidence="1">Uncharacterized conserved protein, DUF433 family</fullName>
    </submittedName>
</protein>
<dbReference type="Proteomes" id="UP000183208">
    <property type="component" value="Unassembled WGS sequence"/>
</dbReference>
<gene>
    <name evidence="1" type="ORF">SAMN05444171_3809</name>
</gene>